<dbReference type="SUPFAM" id="SSF48208">
    <property type="entry name" value="Six-hairpin glycosidases"/>
    <property type="match status" value="1"/>
</dbReference>
<dbReference type="Pfam" id="PF05592">
    <property type="entry name" value="Bac_rhamnosid"/>
    <property type="match status" value="1"/>
</dbReference>
<dbReference type="Proteomes" id="UP000194464">
    <property type="component" value="Unassembled WGS sequence"/>
</dbReference>
<accession>A0ABY1R8Z2</accession>
<dbReference type="PANTHER" id="PTHR33307:SF6">
    <property type="entry name" value="ALPHA-RHAMNOSIDASE (EUROFUNG)-RELATED"/>
    <property type="match status" value="1"/>
</dbReference>
<sequence length="890" mass="96533">MTTSITAITADQAGRPPAAAAEQVTVTAPRFEHLREPLGIGVASPRLSWKLDAPSGFEPSAYQVEAMRADGRTEAEPVASSEQVLVDWPFEPLVSREAAVVRIRVQGRDGAWSAWSESATVEAGLLEPSDWSAAPVGGAWEEDPEAERRPSLVRREFSLPDDVVSARLYVTAHGLAEVEINGSRIGADALAPDWTVYGERLTYRTYDVLDALRAGGNAIGAWLGDGWYRGRIGFHGGYPNLYGADLSLIAQLEVTHADGTRTTIATDADWTAGFGPILRSNLYFGEHYDAREEVAGWSLPGFDGEGFSPVAVGSRDTGTLVAPQGPPVRNTQVVSPVEVTTSPSGATVLDFGQNLVGRLRIRVSGARGTTVQLRHAEVMQDGEIYTRPLRGALATDRYTLRGPASDTDPDADQVEVWEPRFTFHGFRYAEITGWPGTFDPSAVEALVYHSDMERTGWFESSDPLLDRLHENVVWGMRGNFVGLPTDCPQRDERLGWTGDIQVFAPTASFLYDCAGFLGGWLRDVEAEQLDDGTIPWYVPVIPGGSEWTPIRPGAVWGDVAVLTPWTLFERFGDRGVLATQYESAKRWVDLVDRLAGPGHLWNTGFQLGDWLDPAAPPNDPADAATDRYLVATAYFAWSAKRLGETAAELGLTADAEHYGRLAAAVRDAFAAEYVLDSGELTSDAQTAYSLALEFGLFPTPEQRDWAGRRLAELVAEAGNRIATGFAGTPLITDALTDSGHLSTAYDLLFEDECPSWLYTVKQGGTTIWERWDSLRPDGTVNPGGMTSFNHYALGAVADWMHRTIGGLTSVAPGYRRVRIAPRPDPRLTSAAVAHESPYGRISVSWRVVGEALEADVVVPVGVTAEIALPGAEEQAVAHGEHRFVVPVVSD</sequence>
<evidence type="ECO:0000256" key="2">
    <source>
        <dbReference type="ARBA" id="ARBA00012652"/>
    </source>
</evidence>
<proteinExistence type="predicted"/>
<dbReference type="InterPro" id="IPR035398">
    <property type="entry name" value="Bac_rhamnosid_C"/>
</dbReference>
<dbReference type="Pfam" id="PF17389">
    <property type="entry name" value="Bac_rhamnosid6H"/>
    <property type="match status" value="1"/>
</dbReference>
<gene>
    <name evidence="8" type="ORF">SAMN06295909_0750</name>
</gene>
<dbReference type="Gene3D" id="2.60.40.10">
    <property type="entry name" value="Immunoglobulins"/>
    <property type="match status" value="1"/>
</dbReference>
<keyword evidence="3" id="KW-0378">Hydrolase</keyword>
<feature type="domain" description="Bacterial alpha-L-rhamnosidase N-terminal" evidence="5">
    <location>
        <begin position="162"/>
        <end position="332"/>
    </location>
</feature>
<organism evidence="8 9">
    <name type="scientific">Plantibacter elymi</name>
    <name type="common">nom. nud.</name>
    <dbReference type="NCBI Taxonomy" id="199708"/>
    <lineage>
        <taxon>Bacteria</taxon>
        <taxon>Bacillati</taxon>
        <taxon>Actinomycetota</taxon>
        <taxon>Actinomycetes</taxon>
        <taxon>Micrococcales</taxon>
        <taxon>Microbacteriaceae</taxon>
        <taxon>Plantibacter</taxon>
    </lineage>
</organism>
<dbReference type="InterPro" id="IPR016007">
    <property type="entry name" value="Alpha_rhamnosid"/>
</dbReference>
<name>A0ABY1R8Z2_9MICO</name>
<dbReference type="PIRSF" id="PIRSF010631">
    <property type="entry name" value="A-rhamnsds"/>
    <property type="match status" value="1"/>
</dbReference>
<evidence type="ECO:0000256" key="1">
    <source>
        <dbReference type="ARBA" id="ARBA00001445"/>
    </source>
</evidence>
<dbReference type="EC" id="3.2.1.40" evidence="2"/>
<dbReference type="Gene3D" id="2.60.120.260">
    <property type="entry name" value="Galactose-binding domain-like"/>
    <property type="match status" value="2"/>
</dbReference>
<dbReference type="InterPro" id="IPR013783">
    <property type="entry name" value="Ig-like_fold"/>
</dbReference>
<keyword evidence="9" id="KW-1185">Reference proteome</keyword>
<evidence type="ECO:0000259" key="7">
    <source>
        <dbReference type="Pfam" id="PF17390"/>
    </source>
</evidence>
<dbReference type="InterPro" id="IPR008902">
    <property type="entry name" value="Rhamnosid_concanavalin"/>
</dbReference>
<reference evidence="8 9" key="1">
    <citation type="submission" date="2017-04" db="EMBL/GenBank/DDBJ databases">
        <authorList>
            <person name="Varghese N."/>
            <person name="Submissions S."/>
        </authorList>
    </citation>
    <scope>NUCLEOTIDE SEQUENCE [LARGE SCALE GENOMIC DNA]</scope>
    <source>
        <strain evidence="8 9">VKM Ac-1784</strain>
    </source>
</reference>
<dbReference type="Gene3D" id="2.60.420.10">
    <property type="entry name" value="Maltose phosphorylase, domain 3"/>
    <property type="match status" value="1"/>
</dbReference>
<dbReference type="InterPro" id="IPR012341">
    <property type="entry name" value="6hp_glycosidase-like_sf"/>
</dbReference>
<evidence type="ECO:0000313" key="8">
    <source>
        <dbReference type="EMBL" id="SMQ62525.1"/>
    </source>
</evidence>
<evidence type="ECO:0000313" key="9">
    <source>
        <dbReference type="Proteomes" id="UP000194464"/>
    </source>
</evidence>
<feature type="domain" description="Alpha-L-rhamnosidase C-terminal" evidence="7">
    <location>
        <begin position="806"/>
        <end position="879"/>
    </location>
</feature>
<feature type="domain" description="Alpha-L-rhamnosidase six-hairpin glycosidase" evidence="6">
    <location>
        <begin position="453"/>
        <end position="804"/>
    </location>
</feature>
<evidence type="ECO:0000259" key="5">
    <source>
        <dbReference type="Pfam" id="PF08531"/>
    </source>
</evidence>
<evidence type="ECO:0000256" key="3">
    <source>
        <dbReference type="ARBA" id="ARBA00022801"/>
    </source>
</evidence>
<dbReference type="EMBL" id="FXWJ01000001">
    <property type="protein sequence ID" value="SMQ62525.1"/>
    <property type="molecule type" value="Genomic_DNA"/>
</dbReference>
<dbReference type="Pfam" id="PF17390">
    <property type="entry name" value="Bac_rhamnosid_C"/>
    <property type="match status" value="1"/>
</dbReference>
<evidence type="ECO:0000259" key="4">
    <source>
        <dbReference type="Pfam" id="PF05592"/>
    </source>
</evidence>
<dbReference type="RefSeq" id="WP_086472903.1">
    <property type="nucleotide sequence ID" value="NZ_FXWJ01000001.1"/>
</dbReference>
<evidence type="ECO:0000259" key="6">
    <source>
        <dbReference type="Pfam" id="PF17389"/>
    </source>
</evidence>
<protein>
    <recommendedName>
        <fullName evidence="2">alpha-L-rhamnosidase</fullName>
        <ecNumber evidence="2">3.2.1.40</ecNumber>
    </recommendedName>
</protein>
<dbReference type="Pfam" id="PF25788">
    <property type="entry name" value="Ig_Rha78A_N"/>
    <property type="match status" value="1"/>
</dbReference>
<comment type="caution">
    <text evidence="8">The sequence shown here is derived from an EMBL/GenBank/DDBJ whole genome shotgun (WGS) entry which is preliminary data.</text>
</comment>
<dbReference type="Pfam" id="PF08531">
    <property type="entry name" value="Bac_rhamnosid_N"/>
    <property type="match status" value="1"/>
</dbReference>
<dbReference type="InterPro" id="IPR008928">
    <property type="entry name" value="6-hairpin_glycosidase_sf"/>
</dbReference>
<comment type="catalytic activity">
    <reaction evidence="1">
        <text>Hydrolysis of terminal non-reducing alpha-L-rhamnose residues in alpha-L-rhamnosides.</text>
        <dbReference type="EC" id="3.2.1.40"/>
    </reaction>
</comment>
<dbReference type="Gene3D" id="1.50.10.10">
    <property type="match status" value="1"/>
</dbReference>
<feature type="domain" description="Alpha-L-rhamnosidase concanavalin-like" evidence="4">
    <location>
        <begin position="342"/>
        <end position="448"/>
    </location>
</feature>
<dbReference type="InterPro" id="IPR013737">
    <property type="entry name" value="Bac_rhamnosid_N"/>
</dbReference>
<dbReference type="InterPro" id="IPR035396">
    <property type="entry name" value="Bac_rhamnosid6H"/>
</dbReference>
<dbReference type="PANTHER" id="PTHR33307">
    <property type="entry name" value="ALPHA-RHAMNOSIDASE (EUROFUNG)"/>
    <property type="match status" value="1"/>
</dbReference>